<protein>
    <submittedName>
        <fullName evidence="2">Uncharacterized protein</fullName>
    </submittedName>
</protein>
<sequence>MAYNRLATSDWRAGGRGALHNNLGRRDSGRSATSSKIQLRESRKKICPRSPFWSIDFDKQQHDRDFKQQMRDEARAKQVYNADWLDGGRHGTWTIKAICREPFDGQHSDFHASFSAVLCIPTIFCEDWEEAKEYSNTDIAPWPHKAERDYEGDGRIATDRLHGRFPGLPRVQGATSTWQTNAVIPQYAFDERYFIPQEVDVLLRIHWVEDLEFEDMATGEVDAEGRFALGESLMESMELEGGYEFWAPWSHGFTTSTTAHDFHEL</sequence>
<reference evidence="2 3" key="2">
    <citation type="journal article" date="2021" name="Curr. Genet.">
        <title>Genetic response to nitrogen starvation in the aggressive Eucalyptus foliar pathogen Teratosphaeria destructans.</title>
        <authorList>
            <person name="Havenga M."/>
            <person name="Wingfield B.D."/>
            <person name="Wingfield M.J."/>
            <person name="Dreyer L.L."/>
            <person name="Roets F."/>
            <person name="Aylward J."/>
        </authorList>
    </citation>
    <scope>NUCLEOTIDE SEQUENCE [LARGE SCALE GENOMIC DNA]</scope>
    <source>
        <strain evidence="2">CMW44962</strain>
    </source>
</reference>
<organism evidence="2 3">
    <name type="scientific">Teratosphaeria destructans</name>
    <dbReference type="NCBI Taxonomy" id="418781"/>
    <lineage>
        <taxon>Eukaryota</taxon>
        <taxon>Fungi</taxon>
        <taxon>Dikarya</taxon>
        <taxon>Ascomycota</taxon>
        <taxon>Pezizomycotina</taxon>
        <taxon>Dothideomycetes</taxon>
        <taxon>Dothideomycetidae</taxon>
        <taxon>Mycosphaerellales</taxon>
        <taxon>Teratosphaeriaceae</taxon>
        <taxon>Teratosphaeria</taxon>
    </lineage>
</organism>
<dbReference type="OrthoDB" id="5305306at2759"/>
<reference evidence="2 3" key="1">
    <citation type="journal article" date="2018" name="IMA Fungus">
        <title>IMA Genome-F 10: Nine draft genome sequences of Claviceps purpurea s.lat., including C. arundinis, C. humidiphila, and C. cf. spartinae, pseudomolecules for the pitch canker pathogen Fusarium circinatum, draft genome of Davidsoniella eucalypti, Grosmannia galeiformis, Quambalaria eucalypti, and Teratosphaeria destructans.</title>
        <authorList>
            <person name="Wingfield B.D."/>
            <person name="Liu M."/>
            <person name="Nguyen H.D."/>
            <person name="Lane F.A."/>
            <person name="Morgan S.W."/>
            <person name="De Vos L."/>
            <person name="Wilken P.M."/>
            <person name="Duong T.A."/>
            <person name="Aylward J."/>
            <person name="Coetzee M.P."/>
            <person name="Dadej K."/>
            <person name="De Beer Z.W."/>
            <person name="Findlay W."/>
            <person name="Havenga M."/>
            <person name="Kolarik M."/>
            <person name="Menzies J.G."/>
            <person name="Naidoo K."/>
            <person name="Pochopski O."/>
            <person name="Shoukouhi P."/>
            <person name="Santana Q.C."/>
            <person name="Seifert K.A."/>
            <person name="Soal N."/>
            <person name="Steenkamp E.T."/>
            <person name="Tatham C.T."/>
            <person name="van der Nest M.A."/>
            <person name="Wingfield M.J."/>
        </authorList>
    </citation>
    <scope>NUCLEOTIDE SEQUENCE [LARGE SCALE GENOMIC DNA]</scope>
    <source>
        <strain evidence="2">CMW44962</strain>
    </source>
</reference>
<dbReference type="AlphaFoldDB" id="A0A9W7VZF3"/>
<accession>A0A9W7VZF3</accession>
<comment type="caution">
    <text evidence="2">The sequence shown here is derived from an EMBL/GenBank/DDBJ whole genome shotgun (WGS) entry which is preliminary data.</text>
</comment>
<keyword evidence="3" id="KW-1185">Reference proteome</keyword>
<dbReference type="Proteomes" id="UP001138500">
    <property type="component" value="Unassembled WGS sequence"/>
</dbReference>
<evidence type="ECO:0000313" key="3">
    <source>
        <dbReference type="Proteomes" id="UP001138500"/>
    </source>
</evidence>
<evidence type="ECO:0000313" key="2">
    <source>
        <dbReference type="EMBL" id="KAH9821391.1"/>
    </source>
</evidence>
<dbReference type="EMBL" id="RIBY02002267">
    <property type="protein sequence ID" value="KAH9821391.1"/>
    <property type="molecule type" value="Genomic_DNA"/>
</dbReference>
<evidence type="ECO:0000256" key="1">
    <source>
        <dbReference type="SAM" id="MobiDB-lite"/>
    </source>
</evidence>
<gene>
    <name evidence="2" type="ORF">Tdes44962_MAKER04988</name>
</gene>
<proteinExistence type="predicted"/>
<feature type="region of interest" description="Disordered" evidence="1">
    <location>
        <begin position="17"/>
        <end position="40"/>
    </location>
</feature>
<name>A0A9W7VZF3_9PEZI</name>